<dbReference type="Proteomes" id="UP001595956">
    <property type="component" value="Unassembled WGS sequence"/>
</dbReference>
<dbReference type="RefSeq" id="WP_345177517.1">
    <property type="nucleotide sequence ID" value="NZ_BAABFQ010000006.1"/>
</dbReference>
<keyword evidence="1" id="KW-0812">Transmembrane</keyword>
<comment type="caution">
    <text evidence="2">The sequence shown here is derived from an EMBL/GenBank/DDBJ whole genome shotgun (WGS) entry which is preliminary data.</text>
</comment>
<evidence type="ECO:0000313" key="2">
    <source>
        <dbReference type="EMBL" id="MFC5492031.1"/>
    </source>
</evidence>
<evidence type="ECO:0000256" key="1">
    <source>
        <dbReference type="SAM" id="Phobius"/>
    </source>
</evidence>
<gene>
    <name evidence="2" type="ORF">ACFPKY_02910</name>
</gene>
<accession>A0ABW0MUS2</accession>
<reference evidence="3" key="1">
    <citation type="journal article" date="2019" name="Int. J. Syst. Evol. Microbiol.">
        <title>The Global Catalogue of Microorganisms (GCM) 10K type strain sequencing project: providing services to taxonomists for standard genome sequencing and annotation.</title>
        <authorList>
            <consortium name="The Broad Institute Genomics Platform"/>
            <consortium name="The Broad Institute Genome Sequencing Center for Infectious Disease"/>
            <person name="Wu L."/>
            <person name="Ma J."/>
        </authorList>
    </citation>
    <scope>NUCLEOTIDE SEQUENCE [LARGE SCALE GENOMIC DNA]</scope>
    <source>
        <strain evidence="3">KACC 13778</strain>
    </source>
</reference>
<evidence type="ECO:0000313" key="3">
    <source>
        <dbReference type="Proteomes" id="UP001595956"/>
    </source>
</evidence>
<sequence>MDPREYLDARWYALVRAAVDLGVPEDDAPGVVRQVLDRNERRIRRADDPDPLVHAALRDAVLGAAPRRRRGPRLLVLATVVAAVGTAVALTRPDPPPEDRLQDDQVPSLFGYDGAAAAELLEDRGLEVTVKTRRACEVLDRVLGSIPPTGAPYESGDDIVVYTSLPADVDCLSNYTDRETAWRLLDFANGRGPAPEFADPTFAVAPDVLDALRDASAQVALVDERPLTYSLPAIRVTATDAGTADSFTLLIRPAGGTGREVEVEVVRERGEIEDVRLYASPSSS</sequence>
<dbReference type="EMBL" id="JBHSMD010000001">
    <property type="protein sequence ID" value="MFC5492031.1"/>
    <property type="molecule type" value="Genomic_DNA"/>
</dbReference>
<protein>
    <recommendedName>
        <fullName evidence="4">PASTA domain-containing protein</fullName>
    </recommendedName>
</protein>
<proteinExistence type="predicted"/>
<evidence type="ECO:0008006" key="4">
    <source>
        <dbReference type="Google" id="ProtNLM"/>
    </source>
</evidence>
<keyword evidence="3" id="KW-1185">Reference proteome</keyword>
<name>A0ABW0MUS2_9ACTN</name>
<feature type="transmembrane region" description="Helical" evidence="1">
    <location>
        <begin position="74"/>
        <end position="91"/>
    </location>
</feature>
<organism evidence="2 3">
    <name type="scientific">Nocardioides caricicola</name>
    <dbReference type="NCBI Taxonomy" id="634770"/>
    <lineage>
        <taxon>Bacteria</taxon>
        <taxon>Bacillati</taxon>
        <taxon>Actinomycetota</taxon>
        <taxon>Actinomycetes</taxon>
        <taxon>Propionibacteriales</taxon>
        <taxon>Nocardioidaceae</taxon>
        <taxon>Nocardioides</taxon>
    </lineage>
</organism>
<keyword evidence="1" id="KW-0472">Membrane</keyword>
<keyword evidence="1" id="KW-1133">Transmembrane helix</keyword>